<dbReference type="InterPro" id="IPR001304">
    <property type="entry name" value="C-type_lectin-like"/>
</dbReference>
<dbReference type="PANTHER" id="PTHR22991">
    <property type="entry name" value="PROTEIN CBG13490"/>
    <property type="match status" value="1"/>
</dbReference>
<keyword evidence="4" id="KW-1185">Reference proteome</keyword>
<gene>
    <name evidence="3" type="ORF">ANCDUO_02178</name>
</gene>
<dbReference type="PROSITE" id="PS50041">
    <property type="entry name" value="C_TYPE_LECTIN_2"/>
    <property type="match status" value="1"/>
</dbReference>
<evidence type="ECO:0000259" key="2">
    <source>
        <dbReference type="PROSITE" id="PS50041"/>
    </source>
</evidence>
<sequence>MRSRILALESLKEPLPVPCKEDWTFAARLHSCYLAPHHPLTWHDAENYCRNEGAHLVSVNSAEESRFIGTKHSSWGDCAALSSSQESHAWVAIDCDYSQFYLCEMPANGIAPVVMNANAGEFYSPGYPDKYPNDVLVLYFIELQPFSIFREKTDTAEVESLVLRRDPLLHSFFDIFKRLEALLGKAVGHRPKQMVV</sequence>
<evidence type="ECO:0000313" key="3">
    <source>
        <dbReference type="EMBL" id="KIH67489.1"/>
    </source>
</evidence>
<proteinExistence type="predicted"/>
<evidence type="ECO:0000256" key="1">
    <source>
        <dbReference type="ARBA" id="ARBA00023157"/>
    </source>
</evidence>
<dbReference type="Pfam" id="PF00059">
    <property type="entry name" value="Lectin_C"/>
    <property type="match status" value="1"/>
</dbReference>
<dbReference type="CDD" id="cd00037">
    <property type="entry name" value="CLECT"/>
    <property type="match status" value="1"/>
</dbReference>
<feature type="domain" description="C-type lectin" evidence="2">
    <location>
        <begin position="32"/>
        <end position="93"/>
    </location>
</feature>
<dbReference type="SMART" id="SM00034">
    <property type="entry name" value="CLECT"/>
    <property type="match status" value="1"/>
</dbReference>
<dbReference type="InterPro" id="IPR035914">
    <property type="entry name" value="Sperma_CUB_dom_sf"/>
</dbReference>
<dbReference type="InterPro" id="IPR016186">
    <property type="entry name" value="C-type_lectin-like/link_sf"/>
</dbReference>
<dbReference type="OrthoDB" id="5866178at2759"/>
<dbReference type="PANTHER" id="PTHR22991:SF42">
    <property type="entry name" value="C-TYPE LECTIN DOMAIN-CONTAINING PROTEIN"/>
    <property type="match status" value="1"/>
</dbReference>
<organism evidence="3 4">
    <name type="scientific">Ancylostoma duodenale</name>
    <dbReference type="NCBI Taxonomy" id="51022"/>
    <lineage>
        <taxon>Eukaryota</taxon>
        <taxon>Metazoa</taxon>
        <taxon>Ecdysozoa</taxon>
        <taxon>Nematoda</taxon>
        <taxon>Chromadorea</taxon>
        <taxon>Rhabditida</taxon>
        <taxon>Rhabditina</taxon>
        <taxon>Rhabditomorpha</taxon>
        <taxon>Strongyloidea</taxon>
        <taxon>Ancylostomatidae</taxon>
        <taxon>Ancylostomatinae</taxon>
        <taxon>Ancylostoma</taxon>
    </lineage>
</organism>
<dbReference type="AlphaFoldDB" id="A0A0C2H7G2"/>
<dbReference type="SUPFAM" id="SSF56436">
    <property type="entry name" value="C-type lectin-like"/>
    <property type="match status" value="1"/>
</dbReference>
<evidence type="ECO:0000313" key="4">
    <source>
        <dbReference type="Proteomes" id="UP000054047"/>
    </source>
</evidence>
<protein>
    <submittedName>
        <fullName evidence="3">Lectin C-type domain protein</fullName>
    </submittedName>
</protein>
<dbReference type="Proteomes" id="UP000054047">
    <property type="component" value="Unassembled WGS sequence"/>
</dbReference>
<dbReference type="InterPro" id="IPR050976">
    <property type="entry name" value="Snaclec"/>
</dbReference>
<reference evidence="3 4" key="1">
    <citation type="submission" date="2013-12" db="EMBL/GenBank/DDBJ databases">
        <title>Draft genome of the parsitic nematode Ancylostoma duodenale.</title>
        <authorList>
            <person name="Mitreva M."/>
        </authorList>
    </citation>
    <scope>NUCLEOTIDE SEQUENCE [LARGE SCALE GENOMIC DNA]</scope>
    <source>
        <strain evidence="3 4">Zhejiang</strain>
    </source>
</reference>
<dbReference type="InterPro" id="IPR016187">
    <property type="entry name" value="CTDL_fold"/>
</dbReference>
<dbReference type="Gene3D" id="3.10.100.10">
    <property type="entry name" value="Mannose-Binding Protein A, subunit A"/>
    <property type="match status" value="1"/>
</dbReference>
<name>A0A0C2H7G2_9BILA</name>
<dbReference type="EMBL" id="KN726674">
    <property type="protein sequence ID" value="KIH67489.1"/>
    <property type="molecule type" value="Genomic_DNA"/>
</dbReference>
<keyword evidence="1" id="KW-1015">Disulfide bond</keyword>
<accession>A0A0C2H7G2</accession>
<dbReference type="SUPFAM" id="SSF49854">
    <property type="entry name" value="Spermadhesin, CUB domain"/>
    <property type="match status" value="1"/>
</dbReference>